<accession>A0AAU9XRB2</accession>
<sequence length="60" mass="6980">MCERLIKEIKKTLHKTLPRKCMYGLMESHRLNKERGGMPEVGEILLAVGQEKNRGEWKKG</sequence>
<keyword evidence="2" id="KW-1185">Reference proteome</keyword>
<evidence type="ECO:0000313" key="1">
    <source>
        <dbReference type="EMBL" id="CAH3155431.1"/>
    </source>
</evidence>
<evidence type="ECO:0000313" key="2">
    <source>
        <dbReference type="Proteomes" id="UP001159428"/>
    </source>
</evidence>
<protein>
    <submittedName>
        <fullName evidence="1">Uncharacterized protein</fullName>
    </submittedName>
</protein>
<organism evidence="1 2">
    <name type="scientific">Pocillopora meandrina</name>
    <dbReference type="NCBI Taxonomy" id="46732"/>
    <lineage>
        <taxon>Eukaryota</taxon>
        <taxon>Metazoa</taxon>
        <taxon>Cnidaria</taxon>
        <taxon>Anthozoa</taxon>
        <taxon>Hexacorallia</taxon>
        <taxon>Scleractinia</taxon>
        <taxon>Astrocoeniina</taxon>
        <taxon>Pocilloporidae</taxon>
        <taxon>Pocillopora</taxon>
    </lineage>
</organism>
<dbReference type="EMBL" id="CALNXJ010000058">
    <property type="protein sequence ID" value="CAH3155431.1"/>
    <property type="molecule type" value="Genomic_DNA"/>
</dbReference>
<proteinExistence type="predicted"/>
<gene>
    <name evidence="1" type="ORF">PMEA_00027977</name>
</gene>
<comment type="caution">
    <text evidence="1">The sequence shown here is derived from an EMBL/GenBank/DDBJ whole genome shotgun (WGS) entry which is preliminary data.</text>
</comment>
<dbReference type="Proteomes" id="UP001159428">
    <property type="component" value="Unassembled WGS sequence"/>
</dbReference>
<dbReference type="AlphaFoldDB" id="A0AAU9XRB2"/>
<name>A0AAU9XRB2_9CNID</name>
<reference evidence="1 2" key="1">
    <citation type="submission" date="2022-05" db="EMBL/GenBank/DDBJ databases">
        <authorList>
            <consortium name="Genoscope - CEA"/>
            <person name="William W."/>
        </authorList>
    </citation>
    <scope>NUCLEOTIDE SEQUENCE [LARGE SCALE GENOMIC DNA]</scope>
</reference>